<dbReference type="PANTHER" id="PTHR34239">
    <property type="entry name" value="APPLE DOMAIN-CONTAINING PROTEIN"/>
    <property type="match status" value="1"/>
</dbReference>
<protein>
    <submittedName>
        <fullName evidence="2">Uncharacterized protein</fullName>
    </submittedName>
</protein>
<dbReference type="EMBL" id="CACRXK020008865">
    <property type="protein sequence ID" value="CAB4015839.1"/>
    <property type="molecule type" value="Genomic_DNA"/>
</dbReference>
<comment type="caution">
    <text evidence="2">The sequence shown here is derived from an EMBL/GenBank/DDBJ whole genome shotgun (WGS) entry which is preliminary data.</text>
</comment>
<accession>A0A7D9IT70</accession>
<feature type="region of interest" description="Disordered" evidence="1">
    <location>
        <begin position="1"/>
        <end position="47"/>
    </location>
</feature>
<keyword evidence="3" id="KW-1185">Reference proteome</keyword>
<dbReference type="Proteomes" id="UP001152795">
    <property type="component" value="Unassembled WGS sequence"/>
</dbReference>
<evidence type="ECO:0000256" key="1">
    <source>
        <dbReference type="SAM" id="MobiDB-lite"/>
    </source>
</evidence>
<dbReference type="OrthoDB" id="5980520at2759"/>
<feature type="compositionally biased region" description="Basic residues" evidence="1">
    <location>
        <begin position="73"/>
        <end position="82"/>
    </location>
</feature>
<evidence type="ECO:0000313" key="3">
    <source>
        <dbReference type="Proteomes" id="UP001152795"/>
    </source>
</evidence>
<reference evidence="2" key="1">
    <citation type="submission" date="2020-04" db="EMBL/GenBank/DDBJ databases">
        <authorList>
            <person name="Alioto T."/>
            <person name="Alioto T."/>
            <person name="Gomez Garrido J."/>
        </authorList>
    </citation>
    <scope>NUCLEOTIDE SEQUENCE</scope>
    <source>
        <strain evidence="2">A484AB</strain>
    </source>
</reference>
<feature type="region of interest" description="Disordered" evidence="1">
    <location>
        <begin position="69"/>
        <end position="114"/>
    </location>
</feature>
<evidence type="ECO:0000313" key="2">
    <source>
        <dbReference type="EMBL" id="CAB4015839.1"/>
    </source>
</evidence>
<organism evidence="2 3">
    <name type="scientific">Paramuricea clavata</name>
    <name type="common">Red gorgonian</name>
    <name type="synonym">Violescent sea-whip</name>
    <dbReference type="NCBI Taxonomy" id="317549"/>
    <lineage>
        <taxon>Eukaryota</taxon>
        <taxon>Metazoa</taxon>
        <taxon>Cnidaria</taxon>
        <taxon>Anthozoa</taxon>
        <taxon>Octocorallia</taxon>
        <taxon>Malacalcyonacea</taxon>
        <taxon>Plexauridae</taxon>
        <taxon>Paramuricea</taxon>
    </lineage>
</organism>
<dbReference type="AlphaFoldDB" id="A0A7D9IT70"/>
<dbReference type="PANTHER" id="PTHR34239:SF2">
    <property type="entry name" value="TRANSPOSABLE ELEMENT P TRANSPOSASE_THAP9 CONSERVED DOMAIN-CONTAINING PROTEIN"/>
    <property type="match status" value="1"/>
</dbReference>
<feature type="compositionally biased region" description="Basic and acidic residues" evidence="1">
    <location>
        <begin position="94"/>
        <end position="109"/>
    </location>
</feature>
<name>A0A7D9IT70_PARCT</name>
<proteinExistence type="predicted"/>
<sequence>MATCQGPSEVENIRQPRENSVSHPADTAVEDGECLETDENPKLNDENQLAVLDAIQQLGAEMASMKHDLARLKTSKSKRKRHASSDESVLNTSEEERVLESDDSQEKDNPTPSVDTRIQSLIARREQTSAADNIDIGGLLGEIALDIQVKEQTGKAVNDELDAIVDSLLAEKLPDTKLQAKVDLYPRPDNVNGLKNPRVNQLIWQQLAMIVKTYDSKQQSTQTTLLACVAAMLRVADLASREKLRQDDYYQHYGRHSISITMPSRPECTQAISHEEGTS</sequence>
<gene>
    <name evidence="2" type="ORF">PACLA_8A023363</name>
</gene>
<feature type="compositionally biased region" description="Acidic residues" evidence="1">
    <location>
        <begin position="28"/>
        <end position="38"/>
    </location>
</feature>